<reference evidence="1 2" key="1">
    <citation type="submission" date="2021-04" db="EMBL/GenBank/DDBJ databases">
        <authorList>
            <person name="De Guttry C."/>
            <person name="Zahm M."/>
            <person name="Klopp C."/>
            <person name="Cabau C."/>
            <person name="Louis A."/>
            <person name="Berthelot C."/>
            <person name="Parey E."/>
            <person name="Roest Crollius H."/>
            <person name="Montfort J."/>
            <person name="Robinson-Rechavi M."/>
            <person name="Bucao C."/>
            <person name="Bouchez O."/>
            <person name="Gislard M."/>
            <person name="Lluch J."/>
            <person name="Milhes M."/>
            <person name="Lampietro C."/>
            <person name="Lopez Roques C."/>
            <person name="Donnadieu C."/>
            <person name="Braasch I."/>
            <person name="Desvignes T."/>
            <person name="Postlethwait J."/>
            <person name="Bobe J."/>
            <person name="Wedekind C."/>
            <person name="Guiguen Y."/>
        </authorList>
    </citation>
    <scope>NUCLEOTIDE SEQUENCE [LARGE SCALE GENOMIC DNA]</scope>
    <source>
        <strain evidence="1">Cs_M1</strain>
        <tissue evidence="1">Blood</tissue>
    </source>
</reference>
<sequence length="116" mass="12677">MNADDSTIYASATTANEVTETLNKELQSVLEWVASNKLVLNISKTKSIVFGTNHSLSSRPQLNLVMNGVAVEQVEETELLGSTLDCKLSWSKHIDSMVVKMGRSLSVIKKCSAFLT</sequence>
<proteinExistence type="predicted"/>
<dbReference type="AlphaFoldDB" id="A0AAN8M0X9"/>
<organism evidence="1 2">
    <name type="scientific">Coregonus suidteri</name>
    <dbReference type="NCBI Taxonomy" id="861788"/>
    <lineage>
        <taxon>Eukaryota</taxon>
        <taxon>Metazoa</taxon>
        <taxon>Chordata</taxon>
        <taxon>Craniata</taxon>
        <taxon>Vertebrata</taxon>
        <taxon>Euteleostomi</taxon>
        <taxon>Actinopterygii</taxon>
        <taxon>Neopterygii</taxon>
        <taxon>Teleostei</taxon>
        <taxon>Protacanthopterygii</taxon>
        <taxon>Salmoniformes</taxon>
        <taxon>Salmonidae</taxon>
        <taxon>Coregoninae</taxon>
        <taxon>Coregonus</taxon>
    </lineage>
</organism>
<gene>
    <name evidence="1" type="ORF">J4Q44_G00073800</name>
</gene>
<dbReference type="EMBL" id="JAGTTL010000005">
    <property type="protein sequence ID" value="KAK6322588.1"/>
    <property type="molecule type" value="Genomic_DNA"/>
</dbReference>
<evidence type="ECO:0008006" key="3">
    <source>
        <dbReference type="Google" id="ProtNLM"/>
    </source>
</evidence>
<name>A0AAN8M0X9_9TELE</name>
<protein>
    <recommendedName>
        <fullName evidence="3">Reverse transcriptase domain-containing protein</fullName>
    </recommendedName>
</protein>
<evidence type="ECO:0000313" key="1">
    <source>
        <dbReference type="EMBL" id="KAK6322588.1"/>
    </source>
</evidence>
<comment type="caution">
    <text evidence="1">The sequence shown here is derived from an EMBL/GenBank/DDBJ whole genome shotgun (WGS) entry which is preliminary data.</text>
</comment>
<keyword evidence="2" id="KW-1185">Reference proteome</keyword>
<dbReference type="Proteomes" id="UP001356427">
    <property type="component" value="Unassembled WGS sequence"/>
</dbReference>
<dbReference type="PANTHER" id="PTHR33332">
    <property type="entry name" value="REVERSE TRANSCRIPTASE DOMAIN-CONTAINING PROTEIN"/>
    <property type="match status" value="1"/>
</dbReference>
<accession>A0AAN8M0X9</accession>
<evidence type="ECO:0000313" key="2">
    <source>
        <dbReference type="Proteomes" id="UP001356427"/>
    </source>
</evidence>
<feature type="non-terminal residue" evidence="1">
    <location>
        <position position="116"/>
    </location>
</feature>